<dbReference type="Pfam" id="PF03401">
    <property type="entry name" value="TctC"/>
    <property type="match status" value="1"/>
</dbReference>
<gene>
    <name evidence="3" type="ORF">ACFOPI_13940</name>
</gene>
<keyword evidence="2" id="KW-0732">Signal</keyword>
<organism evidence="3 4">
    <name type="scientific">Hydrogenophaga luteola</name>
    <dbReference type="NCBI Taxonomy" id="1591122"/>
    <lineage>
        <taxon>Bacteria</taxon>
        <taxon>Pseudomonadati</taxon>
        <taxon>Pseudomonadota</taxon>
        <taxon>Betaproteobacteria</taxon>
        <taxon>Burkholderiales</taxon>
        <taxon>Comamonadaceae</taxon>
        <taxon>Hydrogenophaga</taxon>
    </lineage>
</organism>
<dbReference type="CDD" id="cd07012">
    <property type="entry name" value="PBP2_Bug_TTT"/>
    <property type="match status" value="1"/>
</dbReference>
<evidence type="ECO:0000256" key="1">
    <source>
        <dbReference type="ARBA" id="ARBA00006987"/>
    </source>
</evidence>
<dbReference type="Gene3D" id="3.40.190.10">
    <property type="entry name" value="Periplasmic binding protein-like II"/>
    <property type="match status" value="1"/>
</dbReference>
<proteinExistence type="inferred from homology"/>
<protein>
    <submittedName>
        <fullName evidence="3">Bug family tripartite tricarboxylate transporter substrate binding protein</fullName>
    </submittedName>
</protein>
<accession>A0ABV7W4F3</accession>
<dbReference type="SUPFAM" id="SSF53850">
    <property type="entry name" value="Periplasmic binding protein-like II"/>
    <property type="match status" value="1"/>
</dbReference>
<feature type="chain" id="PRO_5045926987" evidence="2">
    <location>
        <begin position="22"/>
        <end position="322"/>
    </location>
</feature>
<evidence type="ECO:0000313" key="4">
    <source>
        <dbReference type="Proteomes" id="UP001595729"/>
    </source>
</evidence>
<dbReference type="InterPro" id="IPR005064">
    <property type="entry name" value="BUG"/>
</dbReference>
<dbReference type="EMBL" id="JBHRXX010000005">
    <property type="protein sequence ID" value="MFC3684701.1"/>
    <property type="molecule type" value="Genomic_DNA"/>
</dbReference>
<keyword evidence="4" id="KW-1185">Reference proteome</keyword>
<sequence length="322" mass="34167">MLKRTFLASLMVLLATPAAWAQSPWPDKPVKFILSQPAGSGPDNVARLLGERLGKQWGQSVVIDNKPGGQNTIGAQAAAKAPADGHNFYFATTAALVTNSYLFKQLPYDPQKDFVPVTFVARSPFAILVRSDSPVRTVDELVARSRDMGGQYTLGNEGARTFGGMIARLFNARSKAGANLVSYASNGASVQDLLGGHVQAIVADVASTAALVKQGRLRMLAVTSPQPVPGFESVPMLASQYPGLDLVGWFALVAPAGTPRPVIERVGKDLNVVLSDTDVVQRMAALGPVAVPGWSPDQLGTFLQEEHARWGALAKEIGVLPE</sequence>
<dbReference type="PANTHER" id="PTHR42928:SF5">
    <property type="entry name" value="BLR1237 PROTEIN"/>
    <property type="match status" value="1"/>
</dbReference>
<comment type="similarity">
    <text evidence="1">Belongs to the UPF0065 (bug) family.</text>
</comment>
<dbReference type="RefSeq" id="WP_382174750.1">
    <property type="nucleotide sequence ID" value="NZ_JBHRXX010000005.1"/>
</dbReference>
<dbReference type="Gene3D" id="3.40.190.150">
    <property type="entry name" value="Bordetella uptake gene, domain 1"/>
    <property type="match status" value="1"/>
</dbReference>
<dbReference type="PIRSF" id="PIRSF017082">
    <property type="entry name" value="YflP"/>
    <property type="match status" value="1"/>
</dbReference>
<dbReference type="PANTHER" id="PTHR42928">
    <property type="entry name" value="TRICARBOXYLATE-BINDING PROTEIN"/>
    <property type="match status" value="1"/>
</dbReference>
<feature type="signal peptide" evidence="2">
    <location>
        <begin position="1"/>
        <end position="21"/>
    </location>
</feature>
<evidence type="ECO:0000256" key="2">
    <source>
        <dbReference type="SAM" id="SignalP"/>
    </source>
</evidence>
<reference evidence="4" key="1">
    <citation type="journal article" date="2019" name="Int. J. Syst. Evol. Microbiol.">
        <title>The Global Catalogue of Microorganisms (GCM) 10K type strain sequencing project: providing services to taxonomists for standard genome sequencing and annotation.</title>
        <authorList>
            <consortium name="The Broad Institute Genomics Platform"/>
            <consortium name="The Broad Institute Genome Sequencing Center for Infectious Disease"/>
            <person name="Wu L."/>
            <person name="Ma J."/>
        </authorList>
    </citation>
    <scope>NUCLEOTIDE SEQUENCE [LARGE SCALE GENOMIC DNA]</scope>
    <source>
        <strain evidence="4">KCTC 42501</strain>
    </source>
</reference>
<name>A0ABV7W4F3_9BURK</name>
<dbReference type="Proteomes" id="UP001595729">
    <property type="component" value="Unassembled WGS sequence"/>
</dbReference>
<evidence type="ECO:0000313" key="3">
    <source>
        <dbReference type="EMBL" id="MFC3684701.1"/>
    </source>
</evidence>
<dbReference type="InterPro" id="IPR042100">
    <property type="entry name" value="Bug_dom1"/>
</dbReference>
<comment type="caution">
    <text evidence="3">The sequence shown here is derived from an EMBL/GenBank/DDBJ whole genome shotgun (WGS) entry which is preliminary data.</text>
</comment>